<sequence>MASQPTHSLTRRGALIVVEGLDRAGKSSQCELLQSFLREHGRAVKYIRFPDRSTPIGKLIDSYLRGSANQDDHSIHLLFSANRWEIAKSIEVDIASGITVIVDRYSYSGAVYSAAKANPTLSLEWAWQPEIGLPRPDICLFLSISAEETAKRGGFGAERYENEAMQTRVRDLFRSLFDRQEDVEVIDAGRSLEEVSRDMQAAVTACFDRLDAIGPLRAMEGLAN</sequence>
<dbReference type="NCBIfam" id="TIGR00041">
    <property type="entry name" value="DTMP_kinase"/>
    <property type="match status" value="1"/>
</dbReference>
<evidence type="ECO:0000256" key="6">
    <source>
        <dbReference type="ARBA" id="ARBA00022727"/>
    </source>
</evidence>
<dbReference type="GO" id="GO:0005524">
    <property type="term" value="F:ATP binding"/>
    <property type="evidence" value="ECO:0007669"/>
    <property type="project" value="UniProtKB-KW"/>
</dbReference>
<gene>
    <name evidence="11" type="ORF">N7468_008272</name>
</gene>
<dbReference type="GO" id="GO:0006235">
    <property type="term" value="P:dTTP biosynthetic process"/>
    <property type="evidence" value="ECO:0007669"/>
    <property type="project" value="TreeGrafter"/>
</dbReference>
<dbReference type="GO" id="GO:0005634">
    <property type="term" value="C:nucleus"/>
    <property type="evidence" value="ECO:0007669"/>
    <property type="project" value="TreeGrafter"/>
</dbReference>
<dbReference type="GO" id="GO:0006233">
    <property type="term" value="P:dTDP biosynthetic process"/>
    <property type="evidence" value="ECO:0007669"/>
    <property type="project" value="InterPro"/>
</dbReference>
<evidence type="ECO:0000256" key="8">
    <source>
        <dbReference type="ARBA" id="ARBA00022777"/>
    </source>
</evidence>
<dbReference type="InterPro" id="IPR018095">
    <property type="entry name" value="Thymidylate_kin_CS"/>
</dbReference>
<evidence type="ECO:0000256" key="9">
    <source>
        <dbReference type="ARBA" id="ARBA00022840"/>
    </source>
</evidence>
<comment type="caution">
    <text evidence="11">The sequence shown here is derived from an EMBL/GenBank/DDBJ whole genome shotgun (WGS) entry which is preliminary data.</text>
</comment>
<dbReference type="InterPro" id="IPR027417">
    <property type="entry name" value="P-loop_NTPase"/>
</dbReference>
<dbReference type="PANTHER" id="PTHR10344">
    <property type="entry name" value="THYMIDYLATE KINASE"/>
    <property type="match status" value="1"/>
</dbReference>
<evidence type="ECO:0000313" key="11">
    <source>
        <dbReference type="EMBL" id="KAJ5223730.1"/>
    </source>
</evidence>
<dbReference type="InterPro" id="IPR039430">
    <property type="entry name" value="Thymidylate_kin-like_dom"/>
</dbReference>
<dbReference type="Gene3D" id="3.40.50.300">
    <property type="entry name" value="P-loop containing nucleotide triphosphate hydrolases"/>
    <property type="match status" value="1"/>
</dbReference>
<dbReference type="GO" id="GO:0004550">
    <property type="term" value="F:nucleoside diphosphate kinase activity"/>
    <property type="evidence" value="ECO:0007669"/>
    <property type="project" value="TreeGrafter"/>
</dbReference>
<dbReference type="GO" id="GO:0004798">
    <property type="term" value="F:dTMP kinase activity"/>
    <property type="evidence" value="ECO:0007669"/>
    <property type="project" value="UniProtKB-EC"/>
</dbReference>
<dbReference type="SUPFAM" id="SSF52540">
    <property type="entry name" value="P-loop containing nucleoside triphosphate hydrolases"/>
    <property type="match status" value="1"/>
</dbReference>
<dbReference type="InterPro" id="IPR018094">
    <property type="entry name" value="Thymidylate_kinase"/>
</dbReference>
<evidence type="ECO:0000256" key="5">
    <source>
        <dbReference type="ARBA" id="ARBA00022679"/>
    </source>
</evidence>
<dbReference type="RefSeq" id="XP_058327913.1">
    <property type="nucleotide sequence ID" value="XM_058477568.1"/>
</dbReference>
<name>A0A9W9TJP7_9EURO</name>
<keyword evidence="8" id="KW-0418">Kinase</keyword>
<dbReference type="GeneID" id="83204871"/>
<dbReference type="PROSITE" id="PS01331">
    <property type="entry name" value="THYMIDYLATE_KINASE"/>
    <property type="match status" value="1"/>
</dbReference>
<reference evidence="11" key="2">
    <citation type="journal article" date="2023" name="IMA Fungus">
        <title>Comparative genomic study of the Penicillium genus elucidates a diverse pangenome and 15 lateral gene transfer events.</title>
        <authorList>
            <person name="Petersen C."/>
            <person name="Sorensen T."/>
            <person name="Nielsen M.R."/>
            <person name="Sondergaard T.E."/>
            <person name="Sorensen J.L."/>
            <person name="Fitzpatrick D.A."/>
            <person name="Frisvad J.C."/>
            <person name="Nielsen K.L."/>
        </authorList>
    </citation>
    <scope>NUCLEOTIDE SEQUENCE</scope>
    <source>
        <strain evidence="11">IBT 19713</strain>
    </source>
</reference>
<evidence type="ECO:0000256" key="1">
    <source>
        <dbReference type="ARBA" id="ARBA00004992"/>
    </source>
</evidence>
<evidence type="ECO:0000256" key="7">
    <source>
        <dbReference type="ARBA" id="ARBA00022741"/>
    </source>
</evidence>
<dbReference type="EC" id="2.7.4.9" evidence="3"/>
<accession>A0A9W9TJP7</accession>
<dbReference type="AlphaFoldDB" id="A0A9W9TJP7"/>
<dbReference type="GO" id="GO:0006227">
    <property type="term" value="P:dUDP biosynthetic process"/>
    <property type="evidence" value="ECO:0007669"/>
    <property type="project" value="TreeGrafter"/>
</dbReference>
<keyword evidence="9" id="KW-0067">ATP-binding</keyword>
<reference evidence="11" key="1">
    <citation type="submission" date="2022-11" db="EMBL/GenBank/DDBJ databases">
        <authorList>
            <person name="Petersen C."/>
        </authorList>
    </citation>
    <scope>NUCLEOTIDE SEQUENCE</scope>
    <source>
        <strain evidence="11">IBT 19713</strain>
    </source>
</reference>
<organism evidence="11 12">
    <name type="scientific">Penicillium chermesinum</name>
    <dbReference type="NCBI Taxonomy" id="63820"/>
    <lineage>
        <taxon>Eukaryota</taxon>
        <taxon>Fungi</taxon>
        <taxon>Dikarya</taxon>
        <taxon>Ascomycota</taxon>
        <taxon>Pezizomycotina</taxon>
        <taxon>Eurotiomycetes</taxon>
        <taxon>Eurotiomycetidae</taxon>
        <taxon>Eurotiales</taxon>
        <taxon>Aspergillaceae</taxon>
        <taxon>Penicillium</taxon>
    </lineage>
</organism>
<dbReference type="Proteomes" id="UP001150941">
    <property type="component" value="Unassembled WGS sequence"/>
</dbReference>
<dbReference type="CDD" id="cd01672">
    <property type="entry name" value="TMPK"/>
    <property type="match status" value="1"/>
</dbReference>
<dbReference type="GO" id="GO:0005829">
    <property type="term" value="C:cytosol"/>
    <property type="evidence" value="ECO:0007669"/>
    <property type="project" value="TreeGrafter"/>
</dbReference>
<dbReference type="OrthoDB" id="425602at2759"/>
<keyword evidence="7" id="KW-0547">Nucleotide-binding</keyword>
<dbReference type="EMBL" id="JAPQKS010000006">
    <property type="protein sequence ID" value="KAJ5223730.1"/>
    <property type="molecule type" value="Genomic_DNA"/>
</dbReference>
<keyword evidence="6" id="KW-0545">Nucleotide biosynthesis</keyword>
<proteinExistence type="inferred from homology"/>
<comment type="pathway">
    <text evidence="1">Pyrimidine metabolism; dTTP biosynthesis.</text>
</comment>
<evidence type="ECO:0000256" key="4">
    <source>
        <dbReference type="ARBA" id="ARBA00017144"/>
    </source>
</evidence>
<dbReference type="FunFam" id="3.40.50.300:FF:000679">
    <property type="entry name" value="Thymidylate kinase"/>
    <property type="match status" value="1"/>
</dbReference>
<comment type="similarity">
    <text evidence="2">Belongs to the thymidylate kinase family.</text>
</comment>
<evidence type="ECO:0000259" key="10">
    <source>
        <dbReference type="Pfam" id="PF02223"/>
    </source>
</evidence>
<evidence type="ECO:0000256" key="2">
    <source>
        <dbReference type="ARBA" id="ARBA00009776"/>
    </source>
</evidence>
<dbReference type="HAMAP" id="MF_00165">
    <property type="entry name" value="Thymidylate_kinase"/>
    <property type="match status" value="1"/>
</dbReference>
<protein>
    <recommendedName>
        <fullName evidence="4">Thymidylate kinase</fullName>
        <ecNumber evidence="3">2.7.4.9</ecNumber>
    </recommendedName>
</protein>
<keyword evidence="5" id="KW-0808">Transferase</keyword>
<dbReference type="Pfam" id="PF02223">
    <property type="entry name" value="Thymidylate_kin"/>
    <property type="match status" value="1"/>
</dbReference>
<evidence type="ECO:0000256" key="3">
    <source>
        <dbReference type="ARBA" id="ARBA00012980"/>
    </source>
</evidence>
<dbReference type="PANTHER" id="PTHR10344:SF1">
    <property type="entry name" value="THYMIDYLATE KINASE"/>
    <property type="match status" value="1"/>
</dbReference>
<keyword evidence="12" id="KW-1185">Reference proteome</keyword>
<evidence type="ECO:0000313" key="12">
    <source>
        <dbReference type="Proteomes" id="UP001150941"/>
    </source>
</evidence>
<feature type="domain" description="Thymidylate kinase-like" evidence="10">
    <location>
        <begin position="18"/>
        <end position="198"/>
    </location>
</feature>